<feature type="transmembrane region" description="Helical" evidence="2">
    <location>
        <begin position="6"/>
        <end position="29"/>
    </location>
</feature>
<proteinExistence type="predicted"/>
<evidence type="ECO:0000256" key="2">
    <source>
        <dbReference type="SAM" id="Phobius"/>
    </source>
</evidence>
<keyword evidence="2" id="KW-0472">Membrane</keyword>
<keyword evidence="2" id="KW-1133">Transmembrane helix</keyword>
<dbReference type="InterPro" id="IPR021823">
    <property type="entry name" value="DUF3408"/>
</dbReference>
<organism evidence="3 4">
    <name type="scientific">Bacteroides caccae</name>
    <dbReference type="NCBI Taxonomy" id="47678"/>
    <lineage>
        <taxon>Bacteria</taxon>
        <taxon>Pseudomonadati</taxon>
        <taxon>Bacteroidota</taxon>
        <taxon>Bacteroidia</taxon>
        <taxon>Bacteroidales</taxon>
        <taxon>Bacteroidaceae</taxon>
        <taxon>Bacteroides</taxon>
    </lineage>
</organism>
<dbReference type="AlphaFoldDB" id="A0A6H9Q5C1"/>
<dbReference type="Pfam" id="PF11888">
    <property type="entry name" value="DUF3408"/>
    <property type="match status" value="1"/>
</dbReference>
<gene>
    <name evidence="3" type="ORF">F2Y39_18235</name>
</gene>
<evidence type="ECO:0000313" key="3">
    <source>
        <dbReference type="EMBL" id="KAA5473151.1"/>
    </source>
</evidence>
<name>A0A6H9Q5C1_9BACE</name>
<accession>A0A6H9Q5C1</accession>
<comment type="caution">
    <text evidence="3">The sequence shown here is derived from an EMBL/GenBank/DDBJ whole genome shotgun (WGS) entry which is preliminary data.</text>
</comment>
<feature type="region of interest" description="Disordered" evidence="1">
    <location>
        <begin position="46"/>
        <end position="71"/>
    </location>
</feature>
<protein>
    <submittedName>
        <fullName evidence="3">DUF3408 domain-containing protein</fullName>
    </submittedName>
</protein>
<evidence type="ECO:0000313" key="4">
    <source>
        <dbReference type="Proteomes" id="UP000427825"/>
    </source>
</evidence>
<sequence length="150" mass="17217">MGHFFDIMTIVVTIIVVFLLIITTIHSSVRLVQMIIDRKSDLNKKDMTQSSAAGKNAVSEKQSETKEKSPDMDELCAIYKKKFLTLKPLEKRTQVYIEQKNVDLIKQLLLIIEPKASISGYIDSIVKEHLEKCKPEIIKLYKEKQSDYGN</sequence>
<dbReference type="EMBL" id="VVYJ01000012">
    <property type="protein sequence ID" value="KAA5473151.1"/>
    <property type="molecule type" value="Genomic_DNA"/>
</dbReference>
<evidence type="ECO:0000256" key="1">
    <source>
        <dbReference type="SAM" id="MobiDB-lite"/>
    </source>
</evidence>
<reference evidence="3 4" key="1">
    <citation type="journal article" date="2019" name="Nat. Med.">
        <title>A library of human gut bacterial isolates paired with longitudinal multiomics data enables mechanistic microbiome research.</title>
        <authorList>
            <person name="Poyet M."/>
            <person name="Groussin M."/>
            <person name="Gibbons S.M."/>
            <person name="Avila-Pacheco J."/>
            <person name="Jiang X."/>
            <person name="Kearney S.M."/>
            <person name="Perrotta A.R."/>
            <person name="Berdy B."/>
            <person name="Zhao S."/>
            <person name="Lieberman T.D."/>
            <person name="Swanson P.K."/>
            <person name="Smith M."/>
            <person name="Roesemann S."/>
            <person name="Alexander J.E."/>
            <person name="Rich S.A."/>
            <person name="Livny J."/>
            <person name="Vlamakis H."/>
            <person name="Clish C."/>
            <person name="Bullock K."/>
            <person name="Deik A."/>
            <person name="Scott J."/>
            <person name="Pierce K.A."/>
            <person name="Xavier R.J."/>
            <person name="Alm E.J."/>
        </authorList>
    </citation>
    <scope>NUCLEOTIDE SEQUENCE [LARGE SCALE GENOMIC DNA]</scope>
    <source>
        <strain evidence="3 4">BIOML-A25</strain>
    </source>
</reference>
<keyword evidence="2" id="KW-0812">Transmembrane</keyword>
<feature type="compositionally biased region" description="Basic and acidic residues" evidence="1">
    <location>
        <begin position="61"/>
        <end position="71"/>
    </location>
</feature>
<dbReference type="Proteomes" id="UP000427825">
    <property type="component" value="Unassembled WGS sequence"/>
</dbReference>
<dbReference type="RefSeq" id="WP_130057173.1">
    <property type="nucleotide sequence ID" value="NZ_RCXH01000013.1"/>
</dbReference>